<dbReference type="SUPFAM" id="SSF82697">
    <property type="entry name" value="PurS-like"/>
    <property type="match status" value="1"/>
</dbReference>
<comment type="caution">
    <text evidence="7">The sequence shown here is derived from an EMBL/GenBank/DDBJ whole genome shotgun (WGS) entry which is preliminary data.</text>
</comment>
<dbReference type="Gene3D" id="3.30.1280.10">
    <property type="entry name" value="Phosphoribosylformylglycinamidine synthase subunit PurS"/>
    <property type="match status" value="1"/>
</dbReference>
<comment type="catalytic activity">
    <reaction evidence="6">
        <text>N(2)-formyl-N(1)-(5-phospho-beta-D-ribosyl)glycinamide + L-glutamine + ATP + H2O = 2-formamido-N(1)-(5-O-phospho-beta-D-ribosyl)acetamidine + L-glutamate + ADP + phosphate + H(+)</text>
        <dbReference type="Rhea" id="RHEA:17129"/>
        <dbReference type="ChEBI" id="CHEBI:15377"/>
        <dbReference type="ChEBI" id="CHEBI:15378"/>
        <dbReference type="ChEBI" id="CHEBI:29985"/>
        <dbReference type="ChEBI" id="CHEBI:30616"/>
        <dbReference type="ChEBI" id="CHEBI:43474"/>
        <dbReference type="ChEBI" id="CHEBI:58359"/>
        <dbReference type="ChEBI" id="CHEBI:147286"/>
        <dbReference type="ChEBI" id="CHEBI:147287"/>
        <dbReference type="ChEBI" id="CHEBI:456216"/>
        <dbReference type="EC" id="6.3.5.3"/>
    </reaction>
</comment>
<dbReference type="GO" id="GO:0005737">
    <property type="term" value="C:cytoplasm"/>
    <property type="evidence" value="ECO:0007669"/>
    <property type="project" value="UniProtKB-SubCell"/>
</dbReference>
<keyword evidence="3 6" id="KW-0547">Nucleotide-binding</keyword>
<name>A0A840TU58_9BACT</name>
<dbReference type="UniPathway" id="UPA00074">
    <property type="reaction ID" value="UER00128"/>
</dbReference>
<evidence type="ECO:0000256" key="6">
    <source>
        <dbReference type="HAMAP-Rule" id="MF_01926"/>
    </source>
</evidence>
<keyword evidence="4 6" id="KW-0658">Purine biosynthesis</keyword>
<organism evidence="7 8">
    <name type="scientific">Rhabdobacter roseus</name>
    <dbReference type="NCBI Taxonomy" id="1655419"/>
    <lineage>
        <taxon>Bacteria</taxon>
        <taxon>Pseudomonadati</taxon>
        <taxon>Bacteroidota</taxon>
        <taxon>Cytophagia</taxon>
        <taxon>Cytophagales</taxon>
        <taxon>Cytophagaceae</taxon>
        <taxon>Rhabdobacter</taxon>
    </lineage>
</organism>
<dbReference type="EMBL" id="JACHGF010000005">
    <property type="protein sequence ID" value="MBB5285207.1"/>
    <property type="molecule type" value="Genomic_DNA"/>
</dbReference>
<dbReference type="InterPro" id="IPR003850">
    <property type="entry name" value="PurS"/>
</dbReference>
<keyword evidence="5 6" id="KW-0067">ATP-binding</keyword>
<dbReference type="GO" id="GO:0004642">
    <property type="term" value="F:phosphoribosylformylglycinamidine synthase activity"/>
    <property type="evidence" value="ECO:0007669"/>
    <property type="project" value="UniProtKB-UniRule"/>
</dbReference>
<dbReference type="NCBIfam" id="NF004630">
    <property type="entry name" value="PRK05974.1"/>
    <property type="match status" value="1"/>
</dbReference>
<dbReference type="HAMAP" id="MF_01926">
    <property type="entry name" value="PurS"/>
    <property type="match status" value="1"/>
</dbReference>
<dbReference type="NCBIfam" id="TIGR00302">
    <property type="entry name" value="phosphoribosylformylglycinamidine synthase subunit PurS"/>
    <property type="match status" value="1"/>
</dbReference>
<dbReference type="RefSeq" id="WP_184175159.1">
    <property type="nucleotide sequence ID" value="NZ_JACHGF010000005.1"/>
</dbReference>
<dbReference type="PANTHER" id="PTHR34696">
    <property type="entry name" value="PHOSPHORIBOSYLFORMYLGLYCINAMIDINE SYNTHASE SUBUNIT PURS"/>
    <property type="match status" value="1"/>
</dbReference>
<comment type="subunit">
    <text evidence="6">Part of the FGAM synthase complex composed of 1 PurL, 1 PurQ and 2 PurS subunits.</text>
</comment>
<evidence type="ECO:0000313" key="8">
    <source>
        <dbReference type="Proteomes" id="UP000557307"/>
    </source>
</evidence>
<dbReference type="Proteomes" id="UP000557307">
    <property type="component" value="Unassembled WGS sequence"/>
</dbReference>
<dbReference type="AlphaFoldDB" id="A0A840TU58"/>
<dbReference type="GO" id="GO:0006189">
    <property type="term" value="P:'de novo' IMP biosynthetic process"/>
    <property type="evidence" value="ECO:0007669"/>
    <property type="project" value="UniProtKB-UniRule"/>
</dbReference>
<dbReference type="GO" id="GO:0005524">
    <property type="term" value="F:ATP binding"/>
    <property type="evidence" value="ECO:0007669"/>
    <property type="project" value="UniProtKB-UniRule"/>
</dbReference>
<evidence type="ECO:0000256" key="2">
    <source>
        <dbReference type="ARBA" id="ARBA00022598"/>
    </source>
</evidence>
<keyword evidence="1 6" id="KW-0963">Cytoplasm</keyword>
<protein>
    <recommendedName>
        <fullName evidence="6">Phosphoribosylformylglycinamidine synthase subunit PurS</fullName>
        <shortName evidence="6">FGAM synthase</shortName>
        <ecNumber evidence="6">6.3.5.3</ecNumber>
    </recommendedName>
    <alternativeName>
        <fullName evidence="6">Formylglycinamide ribonucleotide amidotransferase subunit III</fullName>
        <shortName evidence="6">FGAR amidotransferase III</shortName>
        <shortName evidence="6">FGAR-AT III</shortName>
    </alternativeName>
    <alternativeName>
        <fullName evidence="6">Phosphoribosylformylglycinamidine synthase subunit III</fullName>
    </alternativeName>
</protein>
<accession>A0A840TU58</accession>
<reference evidence="7 8" key="1">
    <citation type="submission" date="2020-08" db="EMBL/GenBank/DDBJ databases">
        <title>Genomic Encyclopedia of Type Strains, Phase IV (KMG-IV): sequencing the most valuable type-strain genomes for metagenomic binning, comparative biology and taxonomic classification.</title>
        <authorList>
            <person name="Goeker M."/>
        </authorList>
    </citation>
    <scope>NUCLEOTIDE SEQUENCE [LARGE SCALE GENOMIC DNA]</scope>
    <source>
        <strain evidence="7 8">DSM 105074</strain>
    </source>
</reference>
<evidence type="ECO:0000256" key="1">
    <source>
        <dbReference type="ARBA" id="ARBA00022490"/>
    </source>
</evidence>
<comment type="pathway">
    <text evidence="6">Purine metabolism; IMP biosynthesis via de novo pathway; 5-amino-1-(5-phospho-D-ribosyl)imidazole from N(2)-formyl-N(1)-(5-phospho-D-ribosyl)glycinamide: step 1/2.</text>
</comment>
<sequence>MEFVADINIMPMKEILDPQGKAVKLGLHNLGIDQVSDVRIGKHITLRLEATDAVEAESKVKTACEKLLANLIMEEFSFEVRIA</sequence>
<dbReference type="Pfam" id="PF02700">
    <property type="entry name" value="PurS"/>
    <property type="match status" value="1"/>
</dbReference>
<keyword evidence="8" id="KW-1185">Reference proteome</keyword>
<dbReference type="InterPro" id="IPR036604">
    <property type="entry name" value="PurS-like_sf"/>
</dbReference>
<gene>
    <name evidence="6" type="primary">purS</name>
    <name evidence="7" type="ORF">HNQ92_003364</name>
</gene>
<evidence type="ECO:0000256" key="5">
    <source>
        <dbReference type="ARBA" id="ARBA00022840"/>
    </source>
</evidence>
<keyword evidence="2 6" id="KW-0436">Ligase</keyword>
<comment type="similarity">
    <text evidence="6">Belongs to the PurS family.</text>
</comment>
<dbReference type="PANTHER" id="PTHR34696:SF1">
    <property type="entry name" value="PHOSPHORIBOSYLFORMYLGLYCINAMIDINE SYNTHASE SUBUNIT PURS"/>
    <property type="match status" value="1"/>
</dbReference>
<evidence type="ECO:0000313" key="7">
    <source>
        <dbReference type="EMBL" id="MBB5285207.1"/>
    </source>
</evidence>
<dbReference type="EC" id="6.3.5.3" evidence="6"/>
<comment type="function">
    <text evidence="6">Part of the phosphoribosylformylglycinamidine synthase complex involved in the purines biosynthetic pathway. Catalyzes the ATP-dependent conversion of formylglycinamide ribonucleotide (FGAR) and glutamine to yield formylglycinamidine ribonucleotide (FGAM) and glutamate. The FGAM synthase complex is composed of three subunits. PurQ produces an ammonia molecule by converting glutamine to glutamate. PurL transfers the ammonia molecule to FGAR to form FGAM in an ATP-dependent manner. PurS interacts with PurQ and PurL and is thought to assist in the transfer of the ammonia molecule from PurQ to PurL.</text>
</comment>
<comment type="subcellular location">
    <subcellularLocation>
        <location evidence="6">Cytoplasm</location>
    </subcellularLocation>
</comment>
<evidence type="ECO:0000256" key="3">
    <source>
        <dbReference type="ARBA" id="ARBA00022741"/>
    </source>
</evidence>
<proteinExistence type="inferred from homology"/>
<evidence type="ECO:0000256" key="4">
    <source>
        <dbReference type="ARBA" id="ARBA00022755"/>
    </source>
</evidence>